<evidence type="ECO:0000313" key="3">
    <source>
        <dbReference type="Proteomes" id="UP001249851"/>
    </source>
</evidence>
<dbReference type="PANTHER" id="PTHR35617:SF3">
    <property type="entry name" value="CORE-BINDING (CB) DOMAIN-CONTAINING PROTEIN"/>
    <property type="match status" value="1"/>
</dbReference>
<reference evidence="2" key="2">
    <citation type="journal article" date="2023" name="Science">
        <title>Genomic signatures of disease resistance in endangered staghorn corals.</title>
        <authorList>
            <person name="Vollmer S.V."/>
            <person name="Selwyn J.D."/>
            <person name="Despard B.A."/>
            <person name="Roesel C.L."/>
        </authorList>
    </citation>
    <scope>NUCLEOTIDE SEQUENCE</scope>
    <source>
        <strain evidence="2">K2</strain>
    </source>
</reference>
<sequence length="705" mass="77542">MHACLDDRDQVSGALAFPKIALTMPQKKKSIVTEQRQLCQKVLAVGETSIVLELATHKGEAYGQCLLFVCYKAEIIKHAFHVTLHFRKQVEWDLKRSSLSSFNMDKFQGPLAFFPSTQLDLPARVTYSHEELKVLCKQVMSAVGDGASPTRDTDPVAQWIRHLTTNQGIPGARPACKSHVLSQYLRGTGPFSSEQNDPARTRTWNLLIRKELKVLCKQVMSAVGDGASPTRDTDPVAQWIRHLTTNQGIPGKDLPLLEENSDLSILSVRDSSSGHEIEQAPVATGFQAHLFESKLDTLTNSMLKMSDTLAPLARPHEALLDSEEEDALREEGGFSSPLKDLMRLAAWHVSGITYRSEEFLQGQPAMCSSHGVQGQKSSTQRLGNVFVAESWFPLSVLELKQLTLKTAALVALVSAQRSQTLSALSIDFMNSTATGTQFVVNSLLKSSGPAKSSLMVSLPAFPENEKLCAHSTLLHYVAKTASIRKSLNSSQVFVSYESKSSESSSPCTFNMDKFQGPLAYFPSTELDLPARVTYSHSIGEGQVLFQDPNLESSDPNPDAFSIKPRDRLDYSPITSYINNMYREYSFPICLSQQLCTGKDNIAGLTYLVENSKPITVLLRLHVSNAHGTTQMLTFAMLLDIISFLSVLKKEELKVLCKEVMSAVGDGALPSRDTGPVAQWMRHLTTNQGIPGSSDGGVAQERFPLN</sequence>
<gene>
    <name evidence="2" type="ORF">P5673_022495</name>
</gene>
<organism evidence="2 3">
    <name type="scientific">Acropora cervicornis</name>
    <name type="common">Staghorn coral</name>
    <dbReference type="NCBI Taxonomy" id="6130"/>
    <lineage>
        <taxon>Eukaryota</taxon>
        <taxon>Metazoa</taxon>
        <taxon>Cnidaria</taxon>
        <taxon>Anthozoa</taxon>
        <taxon>Hexacorallia</taxon>
        <taxon>Scleractinia</taxon>
        <taxon>Astrocoeniina</taxon>
        <taxon>Acroporidae</taxon>
        <taxon>Acropora</taxon>
    </lineage>
</organism>
<evidence type="ECO:0000256" key="1">
    <source>
        <dbReference type="SAM" id="MobiDB-lite"/>
    </source>
</evidence>
<dbReference type="AlphaFoldDB" id="A0AAD9Q6T4"/>
<reference evidence="2" key="1">
    <citation type="journal article" date="2023" name="G3 (Bethesda)">
        <title>Whole genome assembly and annotation of the endangered Caribbean coral Acropora cervicornis.</title>
        <authorList>
            <person name="Selwyn J.D."/>
            <person name="Vollmer S.V."/>
        </authorList>
    </citation>
    <scope>NUCLEOTIDE SEQUENCE</scope>
    <source>
        <strain evidence="2">K2</strain>
    </source>
</reference>
<evidence type="ECO:0000313" key="2">
    <source>
        <dbReference type="EMBL" id="KAK2555847.1"/>
    </source>
</evidence>
<dbReference type="Proteomes" id="UP001249851">
    <property type="component" value="Unassembled WGS sequence"/>
</dbReference>
<protein>
    <submittedName>
        <fullName evidence="2">Uncharacterized protein</fullName>
    </submittedName>
</protein>
<accession>A0AAD9Q6T4</accession>
<comment type="caution">
    <text evidence="2">The sequence shown here is derived from an EMBL/GenBank/DDBJ whole genome shotgun (WGS) entry which is preliminary data.</text>
</comment>
<keyword evidence="3" id="KW-1185">Reference proteome</keyword>
<dbReference type="EMBL" id="JARQWQ010000060">
    <property type="protein sequence ID" value="KAK2555847.1"/>
    <property type="molecule type" value="Genomic_DNA"/>
</dbReference>
<feature type="region of interest" description="Disordered" evidence="1">
    <location>
        <begin position="686"/>
        <end position="705"/>
    </location>
</feature>
<name>A0AAD9Q6T4_ACRCE</name>
<proteinExistence type="predicted"/>
<dbReference type="PANTHER" id="PTHR35617">
    <property type="entry name" value="PHAGE_INTEGRASE DOMAIN-CONTAINING PROTEIN"/>
    <property type="match status" value="1"/>
</dbReference>